<protein>
    <submittedName>
        <fullName evidence="5">Lrp/AsnC family transcriptional regulator, regulator for asnA, asnC and gidA</fullName>
    </submittedName>
</protein>
<dbReference type="OrthoDB" id="529868at2"/>
<dbReference type="GO" id="GO:0043200">
    <property type="term" value="P:response to amino acid"/>
    <property type="evidence" value="ECO:0007669"/>
    <property type="project" value="TreeGrafter"/>
</dbReference>
<evidence type="ECO:0000256" key="3">
    <source>
        <dbReference type="ARBA" id="ARBA00023163"/>
    </source>
</evidence>
<dbReference type="eggNOG" id="COG1522">
    <property type="taxonomic scope" value="Bacteria"/>
</dbReference>
<dbReference type="InterPro" id="IPR000485">
    <property type="entry name" value="AsnC-type_HTH_dom"/>
</dbReference>
<dbReference type="InterPro" id="IPR036390">
    <property type="entry name" value="WH_DNA-bd_sf"/>
</dbReference>
<evidence type="ECO:0000259" key="4">
    <source>
        <dbReference type="Pfam" id="PF13404"/>
    </source>
</evidence>
<reference evidence="5 6" key="2">
    <citation type="submission" date="2013-04" db="EMBL/GenBank/DDBJ databases">
        <title>The Genome Sequence of Bilophila wadsworthia 3_1_6.</title>
        <authorList>
            <consortium name="The Broad Institute Genomics Platform"/>
            <person name="Earl A."/>
            <person name="Ward D."/>
            <person name="Feldgarden M."/>
            <person name="Gevers D."/>
            <person name="Sibley C."/>
            <person name="Strauss J."/>
            <person name="Allen-Vercoe E."/>
            <person name="Walker B."/>
            <person name="Young S."/>
            <person name="Zeng Q."/>
            <person name="Gargeya S."/>
            <person name="Fitzgerald M."/>
            <person name="Haas B."/>
            <person name="Abouelleil A."/>
            <person name="Allen A.W."/>
            <person name="Alvarado L."/>
            <person name="Arachchi H.M."/>
            <person name="Berlin A.M."/>
            <person name="Chapman S.B."/>
            <person name="Gainer-Dewar J."/>
            <person name="Goldberg J."/>
            <person name="Griggs A."/>
            <person name="Gujja S."/>
            <person name="Hansen M."/>
            <person name="Howarth C."/>
            <person name="Imamovic A."/>
            <person name="Ireland A."/>
            <person name="Larimer J."/>
            <person name="McCowan C."/>
            <person name="Murphy C."/>
            <person name="Pearson M."/>
            <person name="Poon T.W."/>
            <person name="Priest M."/>
            <person name="Roberts A."/>
            <person name="Saif S."/>
            <person name="Shea T."/>
            <person name="Sisk P."/>
            <person name="Sykes S."/>
            <person name="Wortman J."/>
            <person name="Nusbaum C."/>
            <person name="Birren B."/>
        </authorList>
    </citation>
    <scope>NUCLEOTIDE SEQUENCE [LARGE SCALE GENOMIC DNA]</scope>
    <source>
        <strain evidence="5 6">3_1_6</strain>
    </source>
</reference>
<dbReference type="EMBL" id="ADCP02000001">
    <property type="protein sequence ID" value="EFV43414.1"/>
    <property type="molecule type" value="Genomic_DNA"/>
</dbReference>
<dbReference type="GO" id="GO:0005829">
    <property type="term" value="C:cytosol"/>
    <property type="evidence" value="ECO:0007669"/>
    <property type="project" value="TreeGrafter"/>
</dbReference>
<dbReference type="PANTHER" id="PTHR30154:SF34">
    <property type="entry name" value="TRANSCRIPTIONAL REGULATOR AZLB"/>
    <property type="match status" value="1"/>
</dbReference>
<sequence length="150" mass="16568">MKTKLDETNLAIIKALRNGRASFRDIAADLGLSEVTVRTRAARLIEDGVLDICGQVDVEKLPGHTLALVAIKLRSPDLVGEGEVFSHLRGVVSVAVLTGRHDLILTVLLNEEFGLLDFYTNEFSKCHDRVSSIETFIVYKGFSLKVPYIL</sequence>
<name>E5Y9A6_BILW3</name>
<dbReference type="SUPFAM" id="SSF54909">
    <property type="entry name" value="Dimeric alpha+beta barrel"/>
    <property type="match status" value="1"/>
</dbReference>
<feature type="domain" description="HTH asnC-type" evidence="4">
    <location>
        <begin position="5"/>
        <end position="44"/>
    </location>
</feature>
<keyword evidence="2" id="KW-0238">DNA-binding</keyword>
<keyword evidence="1" id="KW-0805">Transcription regulation</keyword>
<dbReference type="CDD" id="cd00090">
    <property type="entry name" value="HTH_ARSR"/>
    <property type="match status" value="1"/>
</dbReference>
<dbReference type="PANTHER" id="PTHR30154">
    <property type="entry name" value="LEUCINE-RESPONSIVE REGULATORY PROTEIN"/>
    <property type="match status" value="1"/>
</dbReference>
<evidence type="ECO:0000256" key="2">
    <source>
        <dbReference type="ARBA" id="ARBA00023125"/>
    </source>
</evidence>
<dbReference type="AlphaFoldDB" id="E5Y9A6"/>
<evidence type="ECO:0000313" key="6">
    <source>
        <dbReference type="Proteomes" id="UP000006034"/>
    </source>
</evidence>
<accession>E5Y9A6</accession>
<dbReference type="Gene3D" id="1.10.10.10">
    <property type="entry name" value="Winged helix-like DNA-binding domain superfamily/Winged helix DNA-binding domain"/>
    <property type="match status" value="1"/>
</dbReference>
<reference evidence="5 6" key="1">
    <citation type="submission" date="2010-10" db="EMBL/GenBank/DDBJ databases">
        <authorList>
            <consortium name="The Broad Institute Genome Sequencing Platform"/>
            <person name="Ward D."/>
            <person name="Earl A."/>
            <person name="Feldgarden M."/>
            <person name="Young S.K."/>
            <person name="Gargeya S."/>
            <person name="Zeng Q."/>
            <person name="Alvarado L."/>
            <person name="Berlin A."/>
            <person name="Bochicchio J."/>
            <person name="Chapman S.B."/>
            <person name="Chen Z."/>
            <person name="Freedman E."/>
            <person name="Gellesch M."/>
            <person name="Goldberg J."/>
            <person name="Griggs A."/>
            <person name="Gujja S."/>
            <person name="Heilman E."/>
            <person name="Heiman D."/>
            <person name="Howarth C."/>
            <person name="Mehta T."/>
            <person name="Neiman D."/>
            <person name="Pearson M."/>
            <person name="Roberts A."/>
            <person name="Saif S."/>
            <person name="Shea T."/>
            <person name="Shenoy N."/>
            <person name="Sisk P."/>
            <person name="Stolte C."/>
            <person name="Sykes S."/>
            <person name="White J."/>
            <person name="Yandava C."/>
            <person name="Allen-Vercoe E."/>
            <person name="Sibley C."/>
            <person name="Ambrose C.E."/>
            <person name="Strauss J."/>
            <person name="Daigneault M."/>
            <person name="Haas B."/>
            <person name="Nusbaum C."/>
            <person name="Birren B."/>
        </authorList>
    </citation>
    <scope>NUCLEOTIDE SEQUENCE [LARGE SCALE GENOMIC DNA]</scope>
    <source>
        <strain evidence="5 6">3_1_6</strain>
    </source>
</reference>
<dbReference type="InterPro" id="IPR011991">
    <property type="entry name" value="ArsR-like_HTH"/>
</dbReference>
<dbReference type="GO" id="GO:0006355">
    <property type="term" value="P:regulation of DNA-templated transcription"/>
    <property type="evidence" value="ECO:0007669"/>
    <property type="project" value="UniProtKB-ARBA"/>
</dbReference>
<dbReference type="Gene3D" id="3.30.70.920">
    <property type="match status" value="1"/>
</dbReference>
<keyword evidence="6" id="KW-1185">Reference proteome</keyword>
<dbReference type="GeneID" id="78084830"/>
<dbReference type="Proteomes" id="UP000006034">
    <property type="component" value="Unassembled WGS sequence"/>
</dbReference>
<dbReference type="STRING" id="563192.HMPREF0179_02774"/>
<organism evidence="5 6">
    <name type="scientific">Bilophila wadsworthia (strain 3_1_6)</name>
    <dbReference type="NCBI Taxonomy" id="563192"/>
    <lineage>
        <taxon>Bacteria</taxon>
        <taxon>Pseudomonadati</taxon>
        <taxon>Thermodesulfobacteriota</taxon>
        <taxon>Desulfovibrionia</taxon>
        <taxon>Desulfovibrionales</taxon>
        <taxon>Desulfovibrionaceae</taxon>
        <taxon>Bilophila</taxon>
    </lineage>
</organism>
<evidence type="ECO:0000256" key="1">
    <source>
        <dbReference type="ARBA" id="ARBA00023015"/>
    </source>
</evidence>
<dbReference type="InterPro" id="IPR019888">
    <property type="entry name" value="Tscrpt_reg_AsnC-like"/>
</dbReference>
<dbReference type="RefSeq" id="WP_005028820.1">
    <property type="nucleotide sequence ID" value="NZ_KE150238.1"/>
</dbReference>
<gene>
    <name evidence="5" type="ORF">HMPREF0179_02774</name>
</gene>
<comment type="caution">
    <text evidence="5">The sequence shown here is derived from an EMBL/GenBank/DDBJ whole genome shotgun (WGS) entry which is preliminary data.</text>
</comment>
<dbReference type="HOGENOM" id="CLU_091233_5_2_7"/>
<dbReference type="InterPro" id="IPR011008">
    <property type="entry name" value="Dimeric_a/b-barrel"/>
</dbReference>
<dbReference type="GO" id="GO:0043565">
    <property type="term" value="F:sequence-specific DNA binding"/>
    <property type="evidence" value="ECO:0007669"/>
    <property type="project" value="InterPro"/>
</dbReference>
<proteinExistence type="predicted"/>
<dbReference type="Pfam" id="PF13404">
    <property type="entry name" value="HTH_AsnC-type"/>
    <property type="match status" value="1"/>
</dbReference>
<evidence type="ECO:0000313" key="5">
    <source>
        <dbReference type="EMBL" id="EFV43414.1"/>
    </source>
</evidence>
<dbReference type="SUPFAM" id="SSF46785">
    <property type="entry name" value="Winged helix' DNA-binding domain"/>
    <property type="match status" value="1"/>
</dbReference>
<dbReference type="SMART" id="SM00344">
    <property type="entry name" value="HTH_ASNC"/>
    <property type="match status" value="1"/>
</dbReference>
<keyword evidence="3" id="KW-0804">Transcription</keyword>
<dbReference type="InterPro" id="IPR036388">
    <property type="entry name" value="WH-like_DNA-bd_sf"/>
</dbReference>